<dbReference type="GeneID" id="89456649"/>
<dbReference type="EMBL" id="JAUYVO010000001">
    <property type="protein sequence ID" value="MDP2520990.1"/>
    <property type="molecule type" value="Genomic_DNA"/>
</dbReference>
<gene>
    <name evidence="1" type="ORF">Q8W30_00285</name>
</gene>
<evidence type="ECO:0000313" key="2">
    <source>
        <dbReference type="Proteomes" id="UP001177341"/>
    </source>
</evidence>
<evidence type="ECO:0000313" key="1">
    <source>
        <dbReference type="EMBL" id="MDP2520990.1"/>
    </source>
</evidence>
<reference evidence="1" key="1">
    <citation type="submission" date="2023-07" db="EMBL/GenBank/DDBJ databases">
        <title>Genome content predicts the carbon catabolic preferences of heterotrophic bacteria.</title>
        <authorList>
            <person name="Gralka M."/>
        </authorList>
    </citation>
    <scope>NUCLEOTIDE SEQUENCE</scope>
    <source>
        <strain evidence="1">5G01</strain>
    </source>
</reference>
<dbReference type="RefSeq" id="WP_075172521.1">
    <property type="nucleotide sequence ID" value="NZ_CAXHZV010000014.1"/>
</dbReference>
<organism evidence="1 2">
    <name type="scientific">Neptunomonas phycophila</name>
    <dbReference type="NCBI Taxonomy" id="1572645"/>
    <lineage>
        <taxon>Bacteria</taxon>
        <taxon>Pseudomonadati</taxon>
        <taxon>Pseudomonadota</taxon>
        <taxon>Gammaproteobacteria</taxon>
        <taxon>Oceanospirillales</taxon>
        <taxon>Oceanospirillaceae</taxon>
        <taxon>Neptunomonas</taxon>
    </lineage>
</organism>
<name>A0ABT9EPZ6_9GAMM</name>
<comment type="caution">
    <text evidence="1">The sequence shown here is derived from an EMBL/GenBank/DDBJ whole genome shotgun (WGS) entry which is preliminary data.</text>
</comment>
<sequence length="393" mass="44171">MSNITFKYLDKALTQVRELGLMPEKVDEAPVVALIERLSDIDEMKTLAIARTLTQASVFNEIVREQVSQMRIGERYEEITEAFNSIRTDAKTMVEQVEDGKIDTFERVNNIWMKATRGDIATRFDKIKDTFLEVASDSKEQIEREHIILNAYQDFRGAIKESEIYALDLLKQTEAIWNSEKGSLQQASEAVAAYAGEDLAERAKLELARDERMRKLQFAEDRYQIAKDLADNLTVSYNTSEVIMARLMQTNSAKQRVYQQSITFFGTNESVFTALTASFTGMFGLHESTQALNAMKDGVSDSLEDLASIGGKIQEAAVKAGYGPTIRAESVKKLVDSVVNFQERSREIIEEMRVLSTKNADEIRDSVEDGKKRLANVIQRGGSLPLPDMATSV</sequence>
<dbReference type="Proteomes" id="UP001177341">
    <property type="component" value="Unassembled WGS sequence"/>
</dbReference>
<keyword evidence="2" id="KW-1185">Reference proteome</keyword>
<protein>
    <recommendedName>
        <fullName evidence="3">Cell surface protein</fullName>
    </recommendedName>
</protein>
<evidence type="ECO:0008006" key="3">
    <source>
        <dbReference type="Google" id="ProtNLM"/>
    </source>
</evidence>
<proteinExistence type="predicted"/>
<accession>A0ABT9EPZ6</accession>